<proteinExistence type="predicted"/>
<evidence type="ECO:0000256" key="1">
    <source>
        <dbReference type="SAM" id="MobiDB-lite"/>
    </source>
</evidence>
<dbReference type="EMBL" id="SMFK01000002">
    <property type="protein sequence ID" value="TDD98572.1"/>
    <property type="molecule type" value="Genomic_DNA"/>
</dbReference>
<dbReference type="Proteomes" id="UP000295479">
    <property type="component" value="Unassembled WGS sequence"/>
</dbReference>
<feature type="compositionally biased region" description="Acidic residues" evidence="1">
    <location>
        <begin position="62"/>
        <end position="74"/>
    </location>
</feature>
<gene>
    <name evidence="2" type="ORF">E0F76_05440</name>
</gene>
<organism evidence="2 3">
    <name type="scientific">Flavobacterium cellulosilyticum</name>
    <dbReference type="NCBI Taxonomy" id="2541731"/>
    <lineage>
        <taxon>Bacteria</taxon>
        <taxon>Pseudomonadati</taxon>
        <taxon>Bacteroidota</taxon>
        <taxon>Flavobacteriia</taxon>
        <taxon>Flavobacteriales</taxon>
        <taxon>Flavobacteriaceae</taxon>
        <taxon>Flavobacterium</taxon>
    </lineage>
</organism>
<dbReference type="RefSeq" id="WP_132002457.1">
    <property type="nucleotide sequence ID" value="NZ_SMFK01000002.1"/>
</dbReference>
<comment type="caution">
    <text evidence="2">The sequence shown here is derived from an EMBL/GenBank/DDBJ whole genome shotgun (WGS) entry which is preliminary data.</text>
</comment>
<name>A0A4R5CM48_9FLAO</name>
<accession>A0A4R5CM48</accession>
<reference evidence="2 3" key="1">
    <citation type="submission" date="2019-03" db="EMBL/GenBank/DDBJ databases">
        <title>Flavobacterium AR-3-4 sp. nov. isolated from arctic soil.</title>
        <authorList>
            <person name="Chaudhary D.K."/>
        </authorList>
    </citation>
    <scope>NUCLEOTIDE SEQUENCE [LARGE SCALE GENOMIC DNA]</scope>
    <source>
        <strain evidence="2 3">AR-3-4</strain>
    </source>
</reference>
<evidence type="ECO:0000313" key="3">
    <source>
        <dbReference type="Proteomes" id="UP000295479"/>
    </source>
</evidence>
<sequence>MLTFFCLFVGHSSYAQEGWDDEDEWDCGELDEVCVGAGCPDFFDDPFFDDPIEAPEPPDVLPDNDFDSPDDTDPLPDVSIQGINTNGPGKDYVPNSTDKLVKPGIVTTCDIQANLPVCVLTSLEVTLNNVLGLTVTAKQIDTAAALSTGSLYFAKNGLTPSQAVTFINSFCVTEALTKTDFKTAIDNGKTFLTDIKTDTIITPDKNFPNDRSKDTTLIVTHSVAVIGL</sequence>
<evidence type="ECO:0000313" key="2">
    <source>
        <dbReference type="EMBL" id="TDD98572.1"/>
    </source>
</evidence>
<keyword evidence="3" id="KW-1185">Reference proteome</keyword>
<feature type="region of interest" description="Disordered" evidence="1">
    <location>
        <begin position="48"/>
        <end position="91"/>
    </location>
</feature>
<dbReference type="AlphaFoldDB" id="A0A4R5CM48"/>
<protein>
    <submittedName>
        <fullName evidence="2">Uncharacterized protein</fullName>
    </submittedName>
</protein>